<dbReference type="GO" id="GO:0003677">
    <property type="term" value="F:DNA binding"/>
    <property type="evidence" value="ECO:0007669"/>
    <property type="project" value="UniProtKB-KW"/>
</dbReference>
<evidence type="ECO:0000256" key="2">
    <source>
        <dbReference type="ARBA" id="ARBA00022741"/>
    </source>
</evidence>
<dbReference type="PANTHER" id="PTHR11070">
    <property type="entry name" value="UVRD / RECB / PCRA DNA HELICASE FAMILY MEMBER"/>
    <property type="match status" value="1"/>
</dbReference>
<protein>
    <recommendedName>
        <fullName evidence="9">DNA 3'-5' helicase</fullName>
        <ecNumber evidence="9">5.6.2.4</ecNumber>
    </recommendedName>
</protein>
<dbReference type="GO" id="GO:0000725">
    <property type="term" value="P:recombinational repair"/>
    <property type="evidence" value="ECO:0007669"/>
    <property type="project" value="TreeGrafter"/>
</dbReference>
<reference evidence="14 15" key="1">
    <citation type="journal article" date="2007" name="Int. J. Syst. Evol. Microbiol.">
        <title>Oceanobacillus profundus sp. nov., isolated from a deep-sea sediment core.</title>
        <authorList>
            <person name="Kim Y.G."/>
            <person name="Choi D.H."/>
            <person name="Hyun S."/>
            <person name="Cho B.C."/>
        </authorList>
    </citation>
    <scope>NUCLEOTIDE SEQUENCE [LARGE SCALE GENOMIC DNA]</scope>
    <source>
        <strain evidence="14 15">DSM 18246</strain>
    </source>
</reference>
<comment type="caution">
    <text evidence="14">The sequence shown here is derived from an EMBL/GenBank/DDBJ whole genome shotgun (WGS) entry which is preliminary data.</text>
</comment>
<evidence type="ECO:0000256" key="5">
    <source>
        <dbReference type="ARBA" id="ARBA00022840"/>
    </source>
</evidence>
<evidence type="ECO:0000256" key="3">
    <source>
        <dbReference type="ARBA" id="ARBA00022801"/>
    </source>
</evidence>
<dbReference type="OrthoDB" id="9810135at2"/>
<dbReference type="PANTHER" id="PTHR11070:SF2">
    <property type="entry name" value="ATP-DEPENDENT DNA HELICASE SRS2"/>
    <property type="match status" value="1"/>
</dbReference>
<dbReference type="InterPro" id="IPR027417">
    <property type="entry name" value="P-loop_NTPase"/>
</dbReference>
<dbReference type="RefSeq" id="WP_118889451.1">
    <property type="nucleotide sequence ID" value="NZ_PHUT01000007.1"/>
</dbReference>
<organism evidence="14 15">
    <name type="scientific">Oceanobacillus profundus</name>
    <dbReference type="NCBI Taxonomy" id="372463"/>
    <lineage>
        <taxon>Bacteria</taxon>
        <taxon>Bacillati</taxon>
        <taxon>Bacillota</taxon>
        <taxon>Bacilli</taxon>
        <taxon>Bacillales</taxon>
        <taxon>Bacillaceae</taxon>
        <taxon>Oceanobacillus</taxon>
    </lineage>
</organism>
<keyword evidence="6" id="KW-0238">DNA-binding</keyword>
<evidence type="ECO:0000256" key="8">
    <source>
        <dbReference type="ARBA" id="ARBA00034617"/>
    </source>
</evidence>
<keyword evidence="7" id="KW-0413">Isomerase</keyword>
<accession>A0A417YGG7</accession>
<evidence type="ECO:0000256" key="4">
    <source>
        <dbReference type="ARBA" id="ARBA00022806"/>
    </source>
</evidence>
<dbReference type="PROSITE" id="PS51198">
    <property type="entry name" value="UVRD_HELICASE_ATP_BIND"/>
    <property type="match status" value="1"/>
</dbReference>
<keyword evidence="15" id="KW-1185">Reference proteome</keyword>
<keyword evidence="2 11" id="KW-0547">Nucleotide-binding</keyword>
<dbReference type="GO" id="GO:0033202">
    <property type="term" value="C:DNA helicase complex"/>
    <property type="evidence" value="ECO:0007669"/>
    <property type="project" value="TreeGrafter"/>
</dbReference>
<evidence type="ECO:0000256" key="6">
    <source>
        <dbReference type="ARBA" id="ARBA00023125"/>
    </source>
</evidence>
<dbReference type="GO" id="GO:0005829">
    <property type="term" value="C:cytosol"/>
    <property type="evidence" value="ECO:0007669"/>
    <property type="project" value="TreeGrafter"/>
</dbReference>
<dbReference type="InterPro" id="IPR014016">
    <property type="entry name" value="UvrD-like_ATP-bd"/>
</dbReference>
<dbReference type="Pfam" id="PF00580">
    <property type="entry name" value="UvrD-helicase"/>
    <property type="match status" value="1"/>
</dbReference>
<dbReference type="EMBL" id="QWEH01000007">
    <property type="protein sequence ID" value="RHW31893.1"/>
    <property type="molecule type" value="Genomic_DNA"/>
</dbReference>
<name>A0A417YGG7_9BACI</name>
<feature type="domain" description="UvrD-like helicase ATP-binding" evidence="12">
    <location>
        <begin position="20"/>
        <end position="304"/>
    </location>
</feature>
<dbReference type="InterPro" id="IPR000212">
    <property type="entry name" value="DNA_helicase_UvrD/REP"/>
</dbReference>
<dbReference type="Gene3D" id="1.10.486.10">
    <property type="entry name" value="PCRA, domain 4"/>
    <property type="match status" value="1"/>
</dbReference>
<dbReference type="Gene3D" id="3.40.50.300">
    <property type="entry name" value="P-loop containing nucleotide triphosphate hydrolases"/>
    <property type="match status" value="2"/>
</dbReference>
<evidence type="ECO:0000256" key="11">
    <source>
        <dbReference type="PROSITE-ProRule" id="PRU00560"/>
    </source>
</evidence>
<evidence type="ECO:0000256" key="10">
    <source>
        <dbReference type="ARBA" id="ARBA00048988"/>
    </source>
</evidence>
<gene>
    <name evidence="14" type="ORF">D1B32_11685</name>
</gene>
<dbReference type="Pfam" id="PF13361">
    <property type="entry name" value="UvrD_C"/>
    <property type="match status" value="1"/>
</dbReference>
<evidence type="ECO:0000259" key="12">
    <source>
        <dbReference type="PROSITE" id="PS51198"/>
    </source>
</evidence>
<evidence type="ECO:0000313" key="15">
    <source>
        <dbReference type="Proteomes" id="UP000285456"/>
    </source>
</evidence>
<comment type="similarity">
    <text evidence="1">Belongs to the helicase family. UvrD subfamily.</text>
</comment>
<evidence type="ECO:0000256" key="1">
    <source>
        <dbReference type="ARBA" id="ARBA00009922"/>
    </source>
</evidence>
<proteinExistence type="inferred from homology"/>
<dbReference type="AlphaFoldDB" id="A0A417YGG7"/>
<keyword evidence="4 11" id="KW-0347">Helicase</keyword>
<evidence type="ECO:0000256" key="9">
    <source>
        <dbReference type="ARBA" id="ARBA00034808"/>
    </source>
</evidence>
<keyword evidence="5 11" id="KW-0067">ATP-binding</keyword>
<dbReference type="InterPro" id="IPR013986">
    <property type="entry name" value="DExx_box_DNA_helicase_dom_sf"/>
</dbReference>
<dbReference type="CDD" id="cd17932">
    <property type="entry name" value="DEXQc_UvrD"/>
    <property type="match status" value="1"/>
</dbReference>
<feature type="domain" description="UvrD-like helicase C-terminal" evidence="13">
    <location>
        <begin position="305"/>
        <end position="584"/>
    </location>
</feature>
<feature type="binding site" evidence="11">
    <location>
        <begin position="41"/>
        <end position="48"/>
    </location>
    <ligand>
        <name>ATP</name>
        <dbReference type="ChEBI" id="CHEBI:30616"/>
    </ligand>
</feature>
<dbReference type="FunFam" id="1.10.486.10:FF:000003">
    <property type="entry name" value="ATP-dependent DNA helicase"/>
    <property type="match status" value="1"/>
</dbReference>
<comment type="catalytic activity">
    <reaction evidence="8">
        <text>Couples ATP hydrolysis with the unwinding of duplex DNA by translocating in the 3'-5' direction.</text>
        <dbReference type="EC" id="5.6.2.4"/>
    </reaction>
</comment>
<comment type="catalytic activity">
    <reaction evidence="10">
        <text>ATP + H2O = ADP + phosphate + H(+)</text>
        <dbReference type="Rhea" id="RHEA:13065"/>
        <dbReference type="ChEBI" id="CHEBI:15377"/>
        <dbReference type="ChEBI" id="CHEBI:15378"/>
        <dbReference type="ChEBI" id="CHEBI:30616"/>
        <dbReference type="ChEBI" id="CHEBI:43474"/>
        <dbReference type="ChEBI" id="CHEBI:456216"/>
        <dbReference type="EC" id="5.6.2.4"/>
    </reaction>
</comment>
<dbReference type="GO" id="GO:0043138">
    <property type="term" value="F:3'-5' DNA helicase activity"/>
    <property type="evidence" value="ECO:0007669"/>
    <property type="project" value="UniProtKB-EC"/>
</dbReference>
<dbReference type="InterPro" id="IPR014017">
    <property type="entry name" value="DNA_helicase_UvrD-like_C"/>
</dbReference>
<dbReference type="CDD" id="cd18807">
    <property type="entry name" value="SF1_C_UvrD"/>
    <property type="match status" value="1"/>
</dbReference>
<dbReference type="SUPFAM" id="SSF52540">
    <property type="entry name" value="P-loop containing nucleoside triphosphate hydrolases"/>
    <property type="match status" value="1"/>
</dbReference>
<dbReference type="GO" id="GO:0016887">
    <property type="term" value="F:ATP hydrolysis activity"/>
    <property type="evidence" value="ECO:0007669"/>
    <property type="project" value="RHEA"/>
</dbReference>
<dbReference type="Proteomes" id="UP000285456">
    <property type="component" value="Unassembled WGS sequence"/>
</dbReference>
<evidence type="ECO:0000256" key="7">
    <source>
        <dbReference type="ARBA" id="ARBA00023235"/>
    </source>
</evidence>
<keyword evidence="3 11" id="KW-0378">Hydrolase</keyword>
<evidence type="ECO:0000259" key="13">
    <source>
        <dbReference type="PROSITE" id="PS51217"/>
    </source>
</evidence>
<sequence>MTTSTLGVGLNIFQVAQMLAKLNEHQREAAITIDGRYLVIAGAGSGKTSTLTTRIANMIANNVAPESIFCATFTNKAAREMKDRLEAIVGEDNMNKVWMGTFHSLCVRILRKHAHLLGYEQVDNRSNFIIYDSYDVLKLIERIYKSLSFDGKYKPGLAMHYIDDAKNNLWTPEYCSYNNAESRTEQDMSLVYSHYQRIMQESNAMDFGDLIMNVVTLLEEHPDAAAYWQNKFHYIMSDEYQDSNPSQFNLLRLLAAPHMNVFAVGDPDQSIYRFRGSDIGIIMNFERHFAPCTVIKLEDNYRSTNVVVKAGNGLISNNPAPYDKVLRANKDEGENVDIIQLQSEYTEAAFIATKIKQLVMSEKYEWKDISILYRAGYQSMALEQVFVHNFIPFKVFGGQSFFEREEIKDITSYLRVIYNRKDDAAMLRILNKPTRGIGKTSQTAIEEYATSNSVSVYRALKGIDTIDSIKKAAAGKIKSFLDTLDHFEEKLNSNMSISAFARYVIEQSGLQKLYRTRAEKDKNEEERLDNIQEFINLMAHYEENHPDKPLDEFMQEISLISDYKQDGEDEPNVVKMMTMHASKGLEFPVVFNIGWNEGLFPSWRSNTQEDVEEERRLAYVALTRAEEKIYITYTNQRARHDGKGVQSYDPSRFIMEIPEDITTKTELL</sequence>
<evidence type="ECO:0000313" key="14">
    <source>
        <dbReference type="EMBL" id="RHW31893.1"/>
    </source>
</evidence>
<dbReference type="PROSITE" id="PS51217">
    <property type="entry name" value="UVRD_HELICASE_CTER"/>
    <property type="match status" value="1"/>
</dbReference>
<dbReference type="GO" id="GO:0005524">
    <property type="term" value="F:ATP binding"/>
    <property type="evidence" value="ECO:0007669"/>
    <property type="project" value="UniProtKB-UniRule"/>
</dbReference>
<dbReference type="Gene3D" id="1.10.10.160">
    <property type="match status" value="1"/>
</dbReference>
<dbReference type="EC" id="5.6.2.4" evidence="9"/>